<dbReference type="AlphaFoldDB" id="A0A6N9HKJ6"/>
<protein>
    <recommendedName>
        <fullName evidence="4">HAMP domain-containing protein</fullName>
    </recommendedName>
</protein>
<name>A0A6N9HKJ6_9BURK</name>
<gene>
    <name evidence="2" type="ORF">GTP41_19030</name>
</gene>
<reference evidence="2 3" key="1">
    <citation type="submission" date="2019-12" db="EMBL/GenBank/DDBJ databases">
        <title>Novel species isolated from a subtropical stream in China.</title>
        <authorList>
            <person name="Lu H."/>
        </authorList>
    </citation>
    <scope>NUCLEOTIDE SEQUENCE [LARGE SCALE GENOMIC DNA]</scope>
    <source>
        <strain evidence="2 3">DS3</strain>
    </source>
</reference>
<comment type="caution">
    <text evidence="2">The sequence shown here is derived from an EMBL/GenBank/DDBJ whole genome shotgun (WGS) entry which is preliminary data.</text>
</comment>
<dbReference type="EMBL" id="WWCJ01000014">
    <property type="protein sequence ID" value="MYN04191.1"/>
    <property type="molecule type" value="Genomic_DNA"/>
</dbReference>
<keyword evidence="1" id="KW-0812">Transmembrane</keyword>
<keyword evidence="3" id="KW-1185">Reference proteome</keyword>
<dbReference type="RefSeq" id="WP_161027156.1">
    <property type="nucleotide sequence ID" value="NZ_WWCJ01000014.1"/>
</dbReference>
<evidence type="ECO:0000313" key="2">
    <source>
        <dbReference type="EMBL" id="MYN04191.1"/>
    </source>
</evidence>
<proteinExistence type="predicted"/>
<dbReference type="Proteomes" id="UP000448575">
    <property type="component" value="Unassembled WGS sequence"/>
</dbReference>
<evidence type="ECO:0000256" key="1">
    <source>
        <dbReference type="SAM" id="Phobius"/>
    </source>
</evidence>
<feature type="transmembrane region" description="Helical" evidence="1">
    <location>
        <begin position="184"/>
        <end position="206"/>
    </location>
</feature>
<keyword evidence="1" id="KW-1133">Transmembrane helix</keyword>
<keyword evidence="1" id="KW-0472">Membrane</keyword>
<accession>A0A6N9HKJ6</accession>
<sequence length="282" mass="29902">MPSHAANRQRDPEQAASRHVLWLRISILLVMVIALVLVLISYLNYSNYRKAFLEQNLTRNLIVAKDVRQTVLGGLNVGLDPGANMRLLPAIGEAARDGSGIRYIGVIDDAGAVIGDGDIRARAAEWRSRLARTAADAYWQSSDADSMEVGVPFENNFHIKSGAVVVGYDRLAIEAAVSDMQRKLAVNVAITLLCVVLLTFGGVYLVTRKLASALAGAATTIDAVAGSSAPALLAGDVLGAEAAQEINEFAELSQRVVGGIAVLENELAARRALAALGDKEEA</sequence>
<evidence type="ECO:0008006" key="4">
    <source>
        <dbReference type="Google" id="ProtNLM"/>
    </source>
</evidence>
<evidence type="ECO:0000313" key="3">
    <source>
        <dbReference type="Proteomes" id="UP000448575"/>
    </source>
</evidence>
<organism evidence="2 3">
    <name type="scientific">Pseudoduganella guangdongensis</name>
    <dbReference type="NCBI Taxonomy" id="2692179"/>
    <lineage>
        <taxon>Bacteria</taxon>
        <taxon>Pseudomonadati</taxon>
        <taxon>Pseudomonadota</taxon>
        <taxon>Betaproteobacteria</taxon>
        <taxon>Burkholderiales</taxon>
        <taxon>Oxalobacteraceae</taxon>
        <taxon>Telluria group</taxon>
        <taxon>Pseudoduganella</taxon>
    </lineage>
</organism>
<feature type="transmembrane region" description="Helical" evidence="1">
    <location>
        <begin position="21"/>
        <end position="43"/>
    </location>
</feature>